<accession>A0A084ZE70</accession>
<protein>
    <recommendedName>
        <fullName evidence="3">DUF2635 domain-containing protein</fullName>
    </recommendedName>
</protein>
<dbReference type="Proteomes" id="UP000028630">
    <property type="component" value="Unassembled WGS sequence"/>
</dbReference>
<dbReference type="OrthoDB" id="8689507at2"/>
<comment type="caution">
    <text evidence="1">The sequence shown here is derived from an EMBL/GenBank/DDBJ whole genome shotgun (WGS) entry which is preliminary data.</text>
</comment>
<evidence type="ECO:0000313" key="1">
    <source>
        <dbReference type="EMBL" id="KFB95764.1"/>
    </source>
</evidence>
<proteinExistence type="predicted"/>
<evidence type="ECO:0008006" key="3">
    <source>
        <dbReference type="Google" id="ProtNLM"/>
    </source>
</evidence>
<dbReference type="AlphaFoldDB" id="A0A084ZE70"/>
<dbReference type="eggNOG" id="ENOG5033HZ6">
    <property type="taxonomic scope" value="Bacteria"/>
</dbReference>
<organism evidence="1 2">
    <name type="scientific">Trabulsiella guamensis ATCC 49490</name>
    <dbReference type="NCBI Taxonomy" id="1005994"/>
    <lineage>
        <taxon>Bacteria</taxon>
        <taxon>Pseudomonadati</taxon>
        <taxon>Pseudomonadota</taxon>
        <taxon>Gammaproteobacteria</taxon>
        <taxon>Enterobacterales</taxon>
        <taxon>Enterobacteriaceae</taxon>
        <taxon>Trabulsiella</taxon>
    </lineage>
</organism>
<dbReference type="EMBL" id="JMTB01000154">
    <property type="protein sequence ID" value="KFB95764.1"/>
    <property type="molecule type" value="Genomic_DNA"/>
</dbReference>
<feature type="non-terminal residue" evidence="1">
    <location>
        <position position="1"/>
    </location>
</feature>
<evidence type="ECO:0000313" key="2">
    <source>
        <dbReference type="Proteomes" id="UP000028630"/>
    </source>
</evidence>
<sequence length="53" mass="5853">RAGLRVRKADSSLLAPEGEALDVTAYWRRRENEGDVTISPLPKAKTRTDKGEA</sequence>
<name>A0A084ZE70_9ENTR</name>
<dbReference type="Pfam" id="PF10948">
    <property type="entry name" value="DUF2635"/>
    <property type="match status" value="1"/>
</dbReference>
<gene>
    <name evidence="1" type="ORF">GTGU_04691</name>
</gene>
<dbReference type="InterPro" id="IPR024400">
    <property type="entry name" value="DUF2635"/>
</dbReference>
<keyword evidence="2" id="KW-1185">Reference proteome</keyword>
<reference evidence="2" key="1">
    <citation type="submission" date="2014-05" db="EMBL/GenBank/DDBJ databases">
        <title>ATOL: Assembling a taxonomically balanced genome-scale reconstruction of the evolutionary history of the Enterobacteriaceae.</title>
        <authorList>
            <person name="Plunkett G. III"/>
            <person name="Neeno-Eckwall E.C."/>
            <person name="Glasner J.D."/>
            <person name="Perna N.T."/>
        </authorList>
    </citation>
    <scope>NUCLEOTIDE SEQUENCE [LARGE SCALE GENOMIC DNA]</scope>
    <source>
        <strain evidence="2">ATCC 49490</strain>
    </source>
</reference>